<dbReference type="Proteomes" id="UP000190274">
    <property type="component" value="Chromosome H"/>
</dbReference>
<accession>A0A1G4K0P4</accession>
<dbReference type="Gene3D" id="2.60.40.640">
    <property type="match status" value="1"/>
</dbReference>
<keyword evidence="2" id="KW-1185">Reference proteome</keyword>
<dbReference type="OrthoDB" id="4061472at2759"/>
<reference evidence="1 2" key="1">
    <citation type="submission" date="2016-03" db="EMBL/GenBank/DDBJ databases">
        <authorList>
            <person name="Devillers H."/>
        </authorList>
    </citation>
    <scope>NUCLEOTIDE SEQUENCE [LARGE SCALE GENOMIC DNA]</scope>
    <source>
        <strain evidence="1">CBS 10888</strain>
    </source>
</reference>
<dbReference type="GO" id="GO:0031625">
    <property type="term" value="F:ubiquitin protein ligase binding"/>
    <property type="evidence" value="ECO:0007669"/>
    <property type="project" value="TreeGrafter"/>
</dbReference>
<sequence length="490" mass="54005">MAIRYLMPENNKLSSWGSAKKPHRIEELKKNNTDTNCTTMHIKLSGSKTSGTVLKHKSVAPPAIEYNAFNRVENPSRKVHESKRLHISLDVDADTFCLQALTSEIIGEATSAQRPALGAVTGTLHVTVKGTEPLLLNYVQVRLSGYTCEYARRTGTCADGDRIQIVNTPNSNKSVSYNTPFIQDIVHFNSAMEGESVGPDRSMLLPPGIYNYKFEFLINSEIFPASIASHLGSTVYRLEALVTVPRTKHKFETVVLTSIVTLKKALSPEYTNALEDSTVHNTWREGLLDYSLSLSSRVLEIDTPLQLSLQLVRKLGCEIKDVQVALVQTTSIPCLDASSGLTLDNYYCQPRKSLLRQVGGFDPKEMCYNLSIDDLVVPSSLKSSAFDSIIPSYEERNSCLPGAGPTRYRLKISHEMKALITLSVGNTETVNLSLKIPVLLLDRNLGISAQLPKYEVSPVELNYCNSASSVLSPPKYDERCGVDGIDNGNV</sequence>
<name>A0A1G4K0P4_9SACH</name>
<dbReference type="GO" id="GO:0005886">
    <property type="term" value="C:plasma membrane"/>
    <property type="evidence" value="ECO:0007669"/>
    <property type="project" value="TreeGrafter"/>
</dbReference>
<organism evidence="1 2">
    <name type="scientific">Lachancea dasiensis</name>
    <dbReference type="NCBI Taxonomy" id="1072105"/>
    <lineage>
        <taxon>Eukaryota</taxon>
        <taxon>Fungi</taxon>
        <taxon>Dikarya</taxon>
        <taxon>Ascomycota</taxon>
        <taxon>Saccharomycotina</taxon>
        <taxon>Saccharomycetes</taxon>
        <taxon>Saccharomycetales</taxon>
        <taxon>Saccharomycetaceae</taxon>
        <taxon>Lachancea</taxon>
    </lineage>
</organism>
<dbReference type="EMBL" id="LT598461">
    <property type="protein sequence ID" value="SCU97064.1"/>
    <property type="molecule type" value="Genomic_DNA"/>
</dbReference>
<dbReference type="GO" id="GO:0030674">
    <property type="term" value="F:protein-macromolecule adaptor activity"/>
    <property type="evidence" value="ECO:0007669"/>
    <property type="project" value="TreeGrafter"/>
</dbReference>
<dbReference type="AlphaFoldDB" id="A0A1G4K0P4"/>
<dbReference type="PANTHER" id="PTHR11188:SF17">
    <property type="entry name" value="FI21816P1"/>
    <property type="match status" value="1"/>
</dbReference>
<evidence type="ECO:0000313" key="1">
    <source>
        <dbReference type="EMBL" id="SCU97064.1"/>
    </source>
</evidence>
<dbReference type="GO" id="GO:0070086">
    <property type="term" value="P:ubiquitin-dependent endocytosis"/>
    <property type="evidence" value="ECO:0007669"/>
    <property type="project" value="TreeGrafter"/>
</dbReference>
<dbReference type="InterPro" id="IPR014752">
    <property type="entry name" value="Arrestin-like_C"/>
</dbReference>
<dbReference type="PANTHER" id="PTHR11188">
    <property type="entry name" value="ARRESTIN DOMAIN CONTAINING PROTEIN"/>
    <property type="match status" value="1"/>
</dbReference>
<protein>
    <submittedName>
        <fullName evidence="1">LADA_0H04236g1_1</fullName>
    </submittedName>
</protein>
<dbReference type="InterPro" id="IPR050357">
    <property type="entry name" value="Arrestin_domain-protein"/>
</dbReference>
<proteinExistence type="predicted"/>
<dbReference type="GO" id="GO:0005829">
    <property type="term" value="C:cytosol"/>
    <property type="evidence" value="ECO:0007669"/>
    <property type="project" value="TreeGrafter"/>
</dbReference>
<evidence type="ECO:0000313" key="2">
    <source>
        <dbReference type="Proteomes" id="UP000190274"/>
    </source>
</evidence>
<gene>
    <name evidence="1" type="ORF">LADA_0H04236G</name>
</gene>